<protein>
    <recommendedName>
        <fullName evidence="4">GPI anchored cell wall protein</fullName>
    </recommendedName>
</protein>
<keyword evidence="3" id="KW-1185">Reference proteome</keyword>
<dbReference type="AlphaFoldDB" id="A0A0U5GL41"/>
<reference evidence="3" key="1">
    <citation type="journal article" date="2016" name="Genome Announc.">
        <title>Draft genome sequences of fungus Aspergillus calidoustus.</title>
        <authorList>
            <person name="Horn F."/>
            <person name="Linde J."/>
            <person name="Mattern D.J."/>
            <person name="Walther G."/>
            <person name="Guthke R."/>
            <person name="Scherlach K."/>
            <person name="Martin K."/>
            <person name="Brakhage A.A."/>
            <person name="Petzke L."/>
            <person name="Valiante V."/>
        </authorList>
    </citation>
    <scope>NUCLEOTIDE SEQUENCE [LARGE SCALE GENOMIC DNA]</scope>
    <source>
        <strain evidence="3">SF006504</strain>
    </source>
</reference>
<proteinExistence type="predicted"/>
<dbReference type="EMBL" id="CDMC01000002">
    <property type="protein sequence ID" value="CEN59432.1"/>
    <property type="molecule type" value="Genomic_DNA"/>
</dbReference>
<organism evidence="2 3">
    <name type="scientific">Aspergillus calidoustus</name>
    <dbReference type="NCBI Taxonomy" id="454130"/>
    <lineage>
        <taxon>Eukaryota</taxon>
        <taxon>Fungi</taxon>
        <taxon>Dikarya</taxon>
        <taxon>Ascomycota</taxon>
        <taxon>Pezizomycotina</taxon>
        <taxon>Eurotiomycetes</taxon>
        <taxon>Eurotiomycetidae</taxon>
        <taxon>Eurotiales</taxon>
        <taxon>Aspergillaceae</taxon>
        <taxon>Aspergillus</taxon>
        <taxon>Aspergillus subgen. Nidulantes</taxon>
    </lineage>
</organism>
<keyword evidence="1" id="KW-0732">Signal</keyword>
<dbReference type="OrthoDB" id="4509278at2759"/>
<feature type="chain" id="PRO_5006857985" description="GPI anchored cell wall protein" evidence="1">
    <location>
        <begin position="19"/>
        <end position="197"/>
    </location>
</feature>
<evidence type="ECO:0000256" key="1">
    <source>
        <dbReference type="SAM" id="SignalP"/>
    </source>
</evidence>
<accession>A0A0U5GL41</accession>
<name>A0A0U5GL41_ASPCI</name>
<sequence length="197" mass="19822">MRLTSAASFIAILPGALSLATRQNTAQITFIGAGDAQFTQDFPTDGSIVQITNPLSISHIASSVPGIACTFTGVDHGTTTVTGAETVDVGPPQTQVQGSCQVGSTPPSPPVQPGPVGDEVLITFIGAANAQFTQSFPIDGASVQISNPLSISHIMSNTAGVVCTFDGIDHSVTMVSGAQTVDVGPPQTQVSGSCAPA</sequence>
<evidence type="ECO:0000313" key="3">
    <source>
        <dbReference type="Proteomes" id="UP000054771"/>
    </source>
</evidence>
<gene>
    <name evidence="2" type="ORF">ASPCAL01882</name>
</gene>
<evidence type="ECO:0000313" key="2">
    <source>
        <dbReference type="EMBL" id="CEN59432.1"/>
    </source>
</evidence>
<dbReference type="OMA" id="NTAGVQC"/>
<feature type="signal peptide" evidence="1">
    <location>
        <begin position="1"/>
        <end position="18"/>
    </location>
</feature>
<dbReference type="Proteomes" id="UP000054771">
    <property type="component" value="Unassembled WGS sequence"/>
</dbReference>
<evidence type="ECO:0008006" key="4">
    <source>
        <dbReference type="Google" id="ProtNLM"/>
    </source>
</evidence>